<feature type="domain" description="DUF6533" evidence="2">
    <location>
        <begin position="3"/>
        <end position="44"/>
    </location>
</feature>
<feature type="transmembrane region" description="Helical" evidence="1">
    <location>
        <begin position="110"/>
        <end position="131"/>
    </location>
</feature>
<gene>
    <name evidence="3" type="ORF">FOMPIDRAFT_46296</name>
</gene>
<keyword evidence="1" id="KW-0812">Transmembrane</keyword>
<protein>
    <recommendedName>
        <fullName evidence="2">DUF6533 domain-containing protein</fullName>
    </recommendedName>
</protein>
<dbReference type="Proteomes" id="UP000015241">
    <property type="component" value="Unassembled WGS sequence"/>
</dbReference>
<evidence type="ECO:0000313" key="3">
    <source>
        <dbReference type="EMBL" id="EPT04973.1"/>
    </source>
</evidence>
<keyword evidence="1" id="KW-0472">Membrane</keyword>
<dbReference type="EMBL" id="KE504125">
    <property type="protein sequence ID" value="EPT04973.1"/>
    <property type="molecule type" value="Genomic_DNA"/>
</dbReference>
<keyword evidence="1" id="KW-1133">Transmembrane helix</keyword>
<accession>S8EL87</accession>
<proteinExistence type="predicted"/>
<dbReference type="HOGENOM" id="CLU_035509_1_1_1"/>
<reference evidence="3 4" key="1">
    <citation type="journal article" date="2012" name="Science">
        <title>The Paleozoic origin of enzymatic lignin decomposition reconstructed from 31 fungal genomes.</title>
        <authorList>
            <person name="Floudas D."/>
            <person name="Binder M."/>
            <person name="Riley R."/>
            <person name="Barry K."/>
            <person name="Blanchette R.A."/>
            <person name="Henrissat B."/>
            <person name="Martinez A.T."/>
            <person name="Otillar R."/>
            <person name="Spatafora J.W."/>
            <person name="Yadav J.S."/>
            <person name="Aerts A."/>
            <person name="Benoit I."/>
            <person name="Boyd A."/>
            <person name="Carlson A."/>
            <person name="Copeland A."/>
            <person name="Coutinho P.M."/>
            <person name="de Vries R.P."/>
            <person name="Ferreira P."/>
            <person name="Findley K."/>
            <person name="Foster B."/>
            <person name="Gaskell J."/>
            <person name="Glotzer D."/>
            <person name="Gorecki P."/>
            <person name="Heitman J."/>
            <person name="Hesse C."/>
            <person name="Hori C."/>
            <person name="Igarashi K."/>
            <person name="Jurgens J.A."/>
            <person name="Kallen N."/>
            <person name="Kersten P."/>
            <person name="Kohler A."/>
            <person name="Kuees U."/>
            <person name="Kumar T.K.A."/>
            <person name="Kuo A."/>
            <person name="LaButti K."/>
            <person name="Larrondo L.F."/>
            <person name="Lindquist E."/>
            <person name="Ling A."/>
            <person name="Lombard V."/>
            <person name="Lucas S."/>
            <person name="Lundell T."/>
            <person name="Martin R."/>
            <person name="McLaughlin D.J."/>
            <person name="Morgenstern I."/>
            <person name="Morin E."/>
            <person name="Murat C."/>
            <person name="Nagy L.G."/>
            <person name="Nolan M."/>
            <person name="Ohm R.A."/>
            <person name="Patyshakuliyeva A."/>
            <person name="Rokas A."/>
            <person name="Ruiz-Duenas F.J."/>
            <person name="Sabat G."/>
            <person name="Salamov A."/>
            <person name="Samejima M."/>
            <person name="Schmutz J."/>
            <person name="Slot J.C."/>
            <person name="St John F."/>
            <person name="Stenlid J."/>
            <person name="Sun H."/>
            <person name="Sun S."/>
            <person name="Syed K."/>
            <person name="Tsang A."/>
            <person name="Wiebenga A."/>
            <person name="Young D."/>
            <person name="Pisabarro A."/>
            <person name="Eastwood D.C."/>
            <person name="Martin F."/>
            <person name="Cullen D."/>
            <person name="Grigoriev I.V."/>
            <person name="Hibbett D.S."/>
        </authorList>
    </citation>
    <scope>NUCLEOTIDE SEQUENCE</scope>
    <source>
        <strain evidence="4">FP-58527</strain>
    </source>
</reference>
<evidence type="ECO:0000313" key="4">
    <source>
        <dbReference type="Proteomes" id="UP000015241"/>
    </source>
</evidence>
<feature type="transmembrane region" description="Helical" evidence="1">
    <location>
        <begin position="220"/>
        <end position="241"/>
    </location>
</feature>
<keyword evidence="4" id="KW-1185">Reference proteome</keyword>
<dbReference type="InParanoid" id="S8EL87"/>
<feature type="transmembrane region" description="Helical" evidence="1">
    <location>
        <begin position="194"/>
        <end position="213"/>
    </location>
</feature>
<name>S8EL87_FOMSC</name>
<organism evidence="3 4">
    <name type="scientific">Fomitopsis schrenkii</name>
    <name type="common">Brown rot fungus</name>
    <dbReference type="NCBI Taxonomy" id="2126942"/>
    <lineage>
        <taxon>Eukaryota</taxon>
        <taxon>Fungi</taxon>
        <taxon>Dikarya</taxon>
        <taxon>Basidiomycota</taxon>
        <taxon>Agaricomycotina</taxon>
        <taxon>Agaricomycetes</taxon>
        <taxon>Polyporales</taxon>
        <taxon>Fomitopsis</taxon>
    </lineage>
</organism>
<feature type="transmembrane region" description="Helical" evidence="1">
    <location>
        <begin position="151"/>
        <end position="174"/>
    </location>
</feature>
<sequence length="310" mass="34546">MIAVGLVVLLYDHVLTFADEVRLVWLAPRSLAKYAFLLERYLVLGTLLCVACELCGFVGDVFTDTSRCKHFIFIASMIAVISIGIINMLVMLRVVILWDERPAVLKLMVAVYLTSLFAQTASIIVALLHLLPGITWSSIAGMCVASNSTRVLVAVWASPMLFELFVLVSTAWNALDRPTSAQTPLTKALHSDGILYFVSVALFRALNVALSVISISRPSFTLLGVFFVWAMTTTIVNRSLLQFRVKRGSTQESIVLIEHSVSTENLRLHGERSDGSNINISKLVEVTEDVSEVDEMWASRRRKRPWRNRA</sequence>
<evidence type="ECO:0000256" key="1">
    <source>
        <dbReference type="SAM" id="Phobius"/>
    </source>
</evidence>
<dbReference type="eggNOG" id="ENOG502SNDX">
    <property type="taxonomic scope" value="Eukaryota"/>
</dbReference>
<evidence type="ECO:0000259" key="2">
    <source>
        <dbReference type="Pfam" id="PF20151"/>
    </source>
</evidence>
<dbReference type="AlphaFoldDB" id="S8EL87"/>
<feature type="transmembrane region" description="Helical" evidence="1">
    <location>
        <begin position="71"/>
        <end position="98"/>
    </location>
</feature>
<feature type="transmembrane region" description="Helical" evidence="1">
    <location>
        <begin position="42"/>
        <end position="59"/>
    </location>
</feature>
<dbReference type="Pfam" id="PF20151">
    <property type="entry name" value="DUF6533"/>
    <property type="match status" value="1"/>
</dbReference>
<dbReference type="OrthoDB" id="3251775at2759"/>
<dbReference type="InterPro" id="IPR045340">
    <property type="entry name" value="DUF6533"/>
</dbReference>